<feature type="transmembrane region" description="Helical" evidence="11">
    <location>
        <begin position="695"/>
        <end position="719"/>
    </location>
</feature>
<dbReference type="Pfam" id="PF01352">
    <property type="entry name" value="KRAB"/>
    <property type="match status" value="1"/>
</dbReference>
<dbReference type="Gene3D" id="6.10.140.140">
    <property type="match status" value="1"/>
</dbReference>
<dbReference type="EMBL" id="BAAFST010000014">
    <property type="protein sequence ID" value="GAB1298621.1"/>
    <property type="molecule type" value="Genomic_DNA"/>
</dbReference>
<dbReference type="PANTHER" id="PTHR24061">
    <property type="entry name" value="CALCIUM-SENSING RECEPTOR-RELATED"/>
    <property type="match status" value="1"/>
</dbReference>
<evidence type="ECO:0000313" key="14">
    <source>
        <dbReference type="EMBL" id="GAB1298621.1"/>
    </source>
</evidence>
<feature type="domain" description="KRAB" evidence="13">
    <location>
        <begin position="62"/>
        <end position="157"/>
    </location>
</feature>
<dbReference type="Pfam" id="PF01094">
    <property type="entry name" value="ANF_receptor"/>
    <property type="match status" value="1"/>
</dbReference>
<dbReference type="PROSITE" id="PS50259">
    <property type="entry name" value="G_PROTEIN_RECEP_F3_4"/>
    <property type="match status" value="1"/>
</dbReference>
<dbReference type="CDD" id="cd06365">
    <property type="entry name" value="PBP1_pheromone_receptor"/>
    <property type="match status" value="1"/>
</dbReference>
<dbReference type="InterPro" id="IPR017978">
    <property type="entry name" value="GPCR_3_C"/>
</dbReference>
<feature type="transmembrane region" description="Helical" evidence="11">
    <location>
        <begin position="739"/>
        <end position="757"/>
    </location>
</feature>
<comment type="caution">
    <text evidence="14">The sequence shown here is derived from an EMBL/GenBank/DDBJ whole genome shotgun (WGS) entry which is preliminary data.</text>
</comment>
<evidence type="ECO:0000256" key="8">
    <source>
        <dbReference type="ARBA" id="ARBA00023170"/>
    </source>
</evidence>
<keyword evidence="4" id="KW-0732">Signal</keyword>
<evidence type="ECO:0000259" key="12">
    <source>
        <dbReference type="PROSITE" id="PS50259"/>
    </source>
</evidence>
<dbReference type="PROSITE" id="PS50805">
    <property type="entry name" value="KRAB"/>
    <property type="match status" value="1"/>
</dbReference>
<keyword evidence="8 14" id="KW-0675">Receptor</keyword>
<dbReference type="SUPFAM" id="SSF53822">
    <property type="entry name" value="Periplasmic binding protein-like I"/>
    <property type="match status" value="1"/>
</dbReference>
<dbReference type="SUPFAM" id="SSF109640">
    <property type="entry name" value="KRAB domain (Kruppel-associated box)"/>
    <property type="match status" value="1"/>
</dbReference>
<dbReference type="InterPro" id="IPR006907">
    <property type="entry name" value="DLG5_N"/>
</dbReference>
<keyword evidence="2" id="KW-1003">Cell membrane</keyword>
<evidence type="ECO:0000256" key="10">
    <source>
        <dbReference type="ARBA" id="ARBA00023224"/>
    </source>
</evidence>
<sequence>MLRSARKTSPQNSSIANQMKENNKLEALDFDIRKMRFEKEGLCRILDLYKYKNLNYSLQDAVTYDDVHVNFTEEEWDLLDPSQKSLYKDVMLETYMNLTAIGYNWEDHIEGHCESPRRHERHVRRKKNSEDSGGDLRNDCGFILWTMEEPSEEKFFKEFIDFRIPTRTYEFLLVMFFTTDEINKNPYLLPNMSLMFTIIDDLTSKVFFGPFNPNLSDHDQFPYVHQIATKDTHLSHGMVSLMLHFRWTWVGVVISDNDKGIQFLSDLREEMQRHEICLSFVNVIPESMEIYRARAKIYDKQIMISSAKVVIIYGEMNFTLEISFRRWEYLDSQRIWITTSQWDVITNKKEFSLDILHGTVTLAYHKNEIPKFRNFIQTVDTDIYPVNISESTLGWNYFNCSFSKRSNKMEHFAFNNTLEWTALHKYDMALSEEGYNLYNAVYAVAHTYHELLLQQIESQIPSGYKGIFTDCQQVSSLLKTRVFTNPVGELVNMNHRENQCAEYDIFIIWNFPHGFGLKVKIGSYFPCIPQMQQLHISEDMDWATGGTAVPSSVCSVPCTAGFRKIYQKETSECCFDCVQCRENEVSNETADMEQCERCPDDKYANLEKTHCLQRAVTFLAYEDTLGLALGSTALSFSAITILVLFTFVKYKGTPIVKANNLTLSYILLISLVLCFLCSLLFIGHPNQATCILQQIIFGVFFTVAVSTVLAKTITVVMAFKLTTPGRRMRVILTSGAPNLVIPICTLIQVVLCGIWLVTSPPFIDRDRQSEHGKSVIICNKGSTIAFHVALGYLGSLALGSFTVSFLARNLPDRFNEAKFLTFSMLVFCSVWITFLPVYHSTRGKIMVVVEVFSILASSAGLLGCIFSPKCYVILVRPDSIFILKYKDKLLH</sequence>
<comment type="subcellular location">
    <subcellularLocation>
        <location evidence="1">Cell membrane</location>
        <topology evidence="1">Multi-pass membrane protein</topology>
    </subcellularLocation>
</comment>
<keyword evidence="9" id="KW-0325">Glycoprotein</keyword>
<dbReference type="Pfam" id="PF04822">
    <property type="entry name" value="Takusan"/>
    <property type="match status" value="1"/>
</dbReference>
<evidence type="ECO:0000256" key="1">
    <source>
        <dbReference type="ARBA" id="ARBA00004651"/>
    </source>
</evidence>
<evidence type="ECO:0000259" key="13">
    <source>
        <dbReference type="PROSITE" id="PS50805"/>
    </source>
</evidence>
<dbReference type="Proteomes" id="UP001623349">
    <property type="component" value="Unassembled WGS sequence"/>
</dbReference>
<feature type="transmembrane region" description="Helical" evidence="11">
    <location>
        <begin position="845"/>
        <end position="866"/>
    </location>
</feature>
<dbReference type="CDD" id="cd15283">
    <property type="entry name" value="7tmC_V2R_pheromone"/>
    <property type="match status" value="1"/>
</dbReference>
<feature type="transmembrane region" description="Helical" evidence="11">
    <location>
        <begin position="784"/>
        <end position="807"/>
    </location>
</feature>
<protein>
    <submittedName>
        <fullName evidence="14">Vomeronasal 2, receptor 14</fullName>
    </submittedName>
</protein>
<dbReference type="InterPro" id="IPR001828">
    <property type="entry name" value="ANF_lig-bd_rcpt"/>
</dbReference>
<name>A0ABQ0FHE3_APOSI</name>
<organism evidence="14 15">
    <name type="scientific">Apodemus speciosus</name>
    <name type="common">Large Japanese field mouse</name>
    <dbReference type="NCBI Taxonomy" id="105296"/>
    <lineage>
        <taxon>Eukaryota</taxon>
        <taxon>Metazoa</taxon>
        <taxon>Chordata</taxon>
        <taxon>Craniata</taxon>
        <taxon>Vertebrata</taxon>
        <taxon>Euteleostomi</taxon>
        <taxon>Mammalia</taxon>
        <taxon>Eutheria</taxon>
        <taxon>Euarchontoglires</taxon>
        <taxon>Glires</taxon>
        <taxon>Rodentia</taxon>
        <taxon>Myomorpha</taxon>
        <taxon>Muroidea</taxon>
        <taxon>Muridae</taxon>
        <taxon>Murinae</taxon>
        <taxon>Apodemus</taxon>
    </lineage>
</organism>
<evidence type="ECO:0000256" key="11">
    <source>
        <dbReference type="SAM" id="Phobius"/>
    </source>
</evidence>
<dbReference type="CDD" id="cd07765">
    <property type="entry name" value="KRAB_A-box"/>
    <property type="match status" value="1"/>
</dbReference>
<dbReference type="InterPro" id="IPR036051">
    <property type="entry name" value="KRAB_dom_sf"/>
</dbReference>
<evidence type="ECO:0000256" key="6">
    <source>
        <dbReference type="ARBA" id="ARBA00023040"/>
    </source>
</evidence>
<dbReference type="InterPro" id="IPR038550">
    <property type="entry name" value="GPCR_3_9-Cys_sf"/>
</dbReference>
<keyword evidence="15" id="KW-1185">Reference proteome</keyword>
<dbReference type="PRINTS" id="PR00248">
    <property type="entry name" value="GPCRMGR"/>
</dbReference>
<dbReference type="PANTHER" id="PTHR24061:SF411">
    <property type="entry name" value="VOMERONASAL 2, RECEPTOR 10-RELATED"/>
    <property type="match status" value="1"/>
</dbReference>
<dbReference type="SMART" id="SM00349">
    <property type="entry name" value="KRAB"/>
    <property type="match status" value="1"/>
</dbReference>
<dbReference type="InterPro" id="IPR004073">
    <property type="entry name" value="GPCR_3_vmron_rcpt_2"/>
</dbReference>
<evidence type="ECO:0000256" key="5">
    <source>
        <dbReference type="ARBA" id="ARBA00022989"/>
    </source>
</evidence>
<dbReference type="Pfam" id="PF07562">
    <property type="entry name" value="NCD3G"/>
    <property type="match status" value="1"/>
</dbReference>
<dbReference type="Pfam" id="PF00003">
    <property type="entry name" value="7tm_3"/>
    <property type="match status" value="1"/>
</dbReference>
<evidence type="ECO:0000313" key="15">
    <source>
        <dbReference type="Proteomes" id="UP001623349"/>
    </source>
</evidence>
<evidence type="ECO:0000256" key="2">
    <source>
        <dbReference type="ARBA" id="ARBA00022475"/>
    </source>
</evidence>
<keyword evidence="7 11" id="KW-0472">Membrane</keyword>
<feature type="domain" description="G-protein coupled receptors family 3 profile" evidence="12">
    <location>
        <begin position="625"/>
        <end position="878"/>
    </location>
</feature>
<reference evidence="14 15" key="1">
    <citation type="submission" date="2024-08" db="EMBL/GenBank/DDBJ databases">
        <title>The draft genome of Apodemus speciosus.</title>
        <authorList>
            <person name="Nabeshima K."/>
            <person name="Suzuki S."/>
            <person name="Onuma M."/>
        </authorList>
    </citation>
    <scope>NUCLEOTIDE SEQUENCE [LARGE SCALE GENOMIC DNA]</scope>
    <source>
        <strain evidence="14">IB14-021</strain>
    </source>
</reference>
<feature type="transmembrane region" description="Helical" evidence="11">
    <location>
        <begin position="819"/>
        <end position="839"/>
    </location>
</feature>
<feature type="transmembrane region" description="Helical" evidence="11">
    <location>
        <begin position="660"/>
        <end position="683"/>
    </location>
</feature>
<keyword evidence="3 11" id="KW-0812">Transmembrane</keyword>
<feature type="transmembrane region" description="Helical" evidence="11">
    <location>
        <begin position="625"/>
        <end position="648"/>
    </location>
</feature>
<dbReference type="Gene3D" id="3.40.50.2300">
    <property type="match status" value="3"/>
</dbReference>
<dbReference type="InterPro" id="IPR000337">
    <property type="entry name" value="GPCR_3"/>
</dbReference>
<dbReference type="InterPro" id="IPR028082">
    <property type="entry name" value="Peripla_BP_I"/>
</dbReference>
<evidence type="ECO:0000256" key="9">
    <source>
        <dbReference type="ARBA" id="ARBA00023180"/>
    </source>
</evidence>
<dbReference type="Gene3D" id="2.10.50.30">
    <property type="entry name" value="GPCR, family 3, nine cysteines domain"/>
    <property type="match status" value="1"/>
</dbReference>
<keyword evidence="10" id="KW-0807">Transducer</keyword>
<proteinExistence type="predicted"/>
<keyword evidence="5 11" id="KW-1133">Transmembrane helix</keyword>
<accession>A0ABQ0FHE3</accession>
<dbReference type="InterPro" id="IPR000068">
    <property type="entry name" value="GPCR_3_Ca_sens_rcpt-rel"/>
</dbReference>
<dbReference type="PRINTS" id="PR01535">
    <property type="entry name" value="VOMERONASL2R"/>
</dbReference>
<dbReference type="InterPro" id="IPR001909">
    <property type="entry name" value="KRAB"/>
</dbReference>
<keyword evidence="6" id="KW-0297">G-protein coupled receptor</keyword>
<evidence type="ECO:0000256" key="7">
    <source>
        <dbReference type="ARBA" id="ARBA00023136"/>
    </source>
</evidence>
<evidence type="ECO:0000256" key="4">
    <source>
        <dbReference type="ARBA" id="ARBA00022729"/>
    </source>
</evidence>
<evidence type="ECO:0000256" key="3">
    <source>
        <dbReference type="ARBA" id="ARBA00022692"/>
    </source>
</evidence>
<dbReference type="InterPro" id="IPR011500">
    <property type="entry name" value="GPCR_3_9-Cys_dom"/>
</dbReference>
<gene>
    <name evidence="14" type="ORF">APTSU1_001385700</name>
</gene>